<dbReference type="Proteomes" id="UP000005239">
    <property type="component" value="Unassembled WGS sequence"/>
</dbReference>
<accession>A0A2A6CA72</accession>
<dbReference type="AlphaFoldDB" id="A0A2A6CA72"/>
<dbReference type="EnsemblMetazoa" id="PPA39065.1">
    <property type="protein sequence ID" value="PPA39065.1"/>
    <property type="gene ID" value="WBGene00277434"/>
</dbReference>
<keyword evidence="2" id="KW-1185">Reference proteome</keyword>
<reference evidence="2" key="1">
    <citation type="journal article" date="2008" name="Nat. Genet.">
        <title>The Pristionchus pacificus genome provides a unique perspective on nematode lifestyle and parasitism.</title>
        <authorList>
            <person name="Dieterich C."/>
            <person name="Clifton S.W."/>
            <person name="Schuster L.N."/>
            <person name="Chinwalla A."/>
            <person name="Delehaunty K."/>
            <person name="Dinkelacker I."/>
            <person name="Fulton L."/>
            <person name="Fulton R."/>
            <person name="Godfrey J."/>
            <person name="Minx P."/>
            <person name="Mitreva M."/>
            <person name="Roeseler W."/>
            <person name="Tian H."/>
            <person name="Witte H."/>
            <person name="Yang S.P."/>
            <person name="Wilson R.K."/>
            <person name="Sommer R.J."/>
        </authorList>
    </citation>
    <scope>NUCLEOTIDE SEQUENCE [LARGE SCALE GENOMIC DNA]</scope>
    <source>
        <strain evidence="2">PS312</strain>
    </source>
</reference>
<proteinExistence type="predicted"/>
<organism evidence="1 2">
    <name type="scientific">Pristionchus pacificus</name>
    <name type="common">Parasitic nematode worm</name>
    <dbReference type="NCBI Taxonomy" id="54126"/>
    <lineage>
        <taxon>Eukaryota</taxon>
        <taxon>Metazoa</taxon>
        <taxon>Ecdysozoa</taxon>
        <taxon>Nematoda</taxon>
        <taxon>Chromadorea</taxon>
        <taxon>Rhabditida</taxon>
        <taxon>Rhabditina</taxon>
        <taxon>Diplogasteromorpha</taxon>
        <taxon>Diplogasteroidea</taxon>
        <taxon>Neodiplogasteridae</taxon>
        <taxon>Pristionchus</taxon>
    </lineage>
</organism>
<accession>A0A8R1YS77</accession>
<protein>
    <submittedName>
        <fullName evidence="1">Uncharacterized protein</fullName>
    </submittedName>
</protein>
<gene>
    <name evidence="1" type="primary">WBGene00277434</name>
</gene>
<reference evidence="1" key="2">
    <citation type="submission" date="2022-06" db="UniProtKB">
        <authorList>
            <consortium name="EnsemblMetazoa"/>
        </authorList>
    </citation>
    <scope>IDENTIFICATION</scope>
    <source>
        <strain evidence="1">PS312</strain>
    </source>
</reference>
<evidence type="ECO:0000313" key="1">
    <source>
        <dbReference type="EnsemblMetazoa" id="PPA39065.1"/>
    </source>
</evidence>
<evidence type="ECO:0000313" key="2">
    <source>
        <dbReference type="Proteomes" id="UP000005239"/>
    </source>
</evidence>
<name>A0A2A6CA72_PRIPA</name>
<sequence length="69" mass="7886">MFLCLALARFVSKQSGLTYLVRLSSLPFEYEAHRSSLDRNLLPFFHCLTSPPTFLTSMIFSVSHRCSLT</sequence>